<feature type="domain" description="Methyl-accepting transducer" evidence="6">
    <location>
        <begin position="265"/>
        <end position="494"/>
    </location>
</feature>
<dbReference type="InterPro" id="IPR004089">
    <property type="entry name" value="MCPsignal_dom"/>
</dbReference>
<protein>
    <submittedName>
        <fullName evidence="8">Methyl-accepting chemotaxis protein</fullName>
    </submittedName>
</protein>
<accession>A0A2S9KHL6</accession>
<dbReference type="FunFam" id="1.10.287.950:FF:000001">
    <property type="entry name" value="Methyl-accepting chemotaxis sensory transducer"/>
    <property type="match status" value="1"/>
</dbReference>
<keyword evidence="5" id="KW-0472">Membrane</keyword>
<feature type="domain" description="HAMP" evidence="7">
    <location>
        <begin position="208"/>
        <end position="260"/>
    </location>
</feature>
<keyword evidence="5" id="KW-1133">Transmembrane helix</keyword>
<evidence type="ECO:0000256" key="5">
    <source>
        <dbReference type="SAM" id="Phobius"/>
    </source>
</evidence>
<evidence type="ECO:0000259" key="6">
    <source>
        <dbReference type="PROSITE" id="PS50111"/>
    </source>
</evidence>
<dbReference type="InterPro" id="IPR051310">
    <property type="entry name" value="MCP_chemotaxis"/>
</dbReference>
<evidence type="ECO:0000256" key="2">
    <source>
        <dbReference type="ARBA" id="ARBA00022481"/>
    </source>
</evidence>
<dbReference type="Pfam" id="PF00672">
    <property type="entry name" value="HAMP"/>
    <property type="match status" value="1"/>
</dbReference>
<dbReference type="CDD" id="cd11386">
    <property type="entry name" value="MCP_signal"/>
    <property type="match status" value="1"/>
</dbReference>
<dbReference type="Gene3D" id="1.10.287.950">
    <property type="entry name" value="Methyl-accepting chemotaxis protein"/>
    <property type="match status" value="1"/>
</dbReference>
<dbReference type="PRINTS" id="PR00260">
    <property type="entry name" value="CHEMTRNSDUCR"/>
</dbReference>
<dbReference type="Pfam" id="PF00015">
    <property type="entry name" value="MCPsignal"/>
    <property type="match status" value="1"/>
</dbReference>
<organism evidence="8 9">
    <name type="scientific">Malikia spinosa</name>
    <dbReference type="NCBI Taxonomy" id="86180"/>
    <lineage>
        <taxon>Bacteria</taxon>
        <taxon>Pseudomonadati</taxon>
        <taxon>Pseudomonadota</taxon>
        <taxon>Betaproteobacteria</taxon>
        <taxon>Burkholderiales</taxon>
        <taxon>Comamonadaceae</taxon>
        <taxon>Malikia</taxon>
    </lineage>
</organism>
<evidence type="ECO:0000256" key="3">
    <source>
        <dbReference type="ARBA" id="ARBA00029447"/>
    </source>
</evidence>
<comment type="subcellular location">
    <subcellularLocation>
        <location evidence="1">Membrane</location>
    </subcellularLocation>
</comment>
<dbReference type="PANTHER" id="PTHR43531">
    <property type="entry name" value="PROTEIN ICFG"/>
    <property type="match status" value="1"/>
</dbReference>
<dbReference type="Proteomes" id="UP000238326">
    <property type="component" value="Unassembled WGS sequence"/>
</dbReference>
<dbReference type="GO" id="GO:0004888">
    <property type="term" value="F:transmembrane signaling receptor activity"/>
    <property type="evidence" value="ECO:0007669"/>
    <property type="project" value="InterPro"/>
</dbReference>
<sequence>MDKARYRIWVQLLLTIAAALVLVWSGVIVWQGYAYREAAIKQAEDYSLSMHSATMAGLTGMMVTGTVAQRDVFLDQIKQLGTIRDVRVLRGDSVIQTFGPGNDKDDRQPDAVEQWVLKNGQERVQVETDAQGEYLRAVRPALAKSNYLGKNCMQCHLVPENTVLGVVGMKVSLEKVNAELADQRFKSILMAIITSIPVLMLIYPFIRRVVTQPLAKGVEVAQGIAAGDLTQEIKVDSGNEIGELQQSLKDMNDSLVRVVGQVRAGTDTIYQAASDIASGNADLSARTEAQAAALDQTAVSMRELTAIANQNADSASQANQLVQAASAVALRGGSVVSEAVDKMEAINSASSRIVDIIGVIDSIAFQTNILALNAAVEAARAGEQGRGFAVVASEVRSLAQRSASAAKEIKQLIDASVEQVGAGRALVYQAGSTMNDIVASIRQVTDIMGSIVTASAGQTAGIERVNGAMSDINAVTHQNAAMVEQASAAAKSLQDQAAHLEELVGLFKLTDPA</sequence>
<dbReference type="AlphaFoldDB" id="A0A2S9KHL6"/>
<comment type="caution">
    <text evidence="8">The sequence shown here is derived from an EMBL/GenBank/DDBJ whole genome shotgun (WGS) entry which is preliminary data.</text>
</comment>
<dbReference type="GO" id="GO:0006935">
    <property type="term" value="P:chemotaxis"/>
    <property type="evidence" value="ECO:0007669"/>
    <property type="project" value="InterPro"/>
</dbReference>
<gene>
    <name evidence="8" type="ORF">C6P61_03410</name>
</gene>
<keyword evidence="4" id="KW-0807">Transducer</keyword>
<dbReference type="EMBL" id="PVLR01000008">
    <property type="protein sequence ID" value="PRD69941.1"/>
    <property type="molecule type" value="Genomic_DNA"/>
</dbReference>
<name>A0A2S9KHL6_9BURK</name>
<dbReference type="SMART" id="SM00283">
    <property type="entry name" value="MA"/>
    <property type="match status" value="1"/>
</dbReference>
<dbReference type="GO" id="GO:0007165">
    <property type="term" value="P:signal transduction"/>
    <property type="evidence" value="ECO:0007669"/>
    <property type="project" value="UniProtKB-KW"/>
</dbReference>
<dbReference type="PROSITE" id="PS50885">
    <property type="entry name" value="HAMP"/>
    <property type="match status" value="1"/>
</dbReference>
<proteinExistence type="inferred from homology"/>
<dbReference type="GO" id="GO:0005886">
    <property type="term" value="C:plasma membrane"/>
    <property type="evidence" value="ECO:0007669"/>
    <property type="project" value="TreeGrafter"/>
</dbReference>
<dbReference type="RefSeq" id="WP_105728533.1">
    <property type="nucleotide sequence ID" value="NZ_DAIPCI010000023.1"/>
</dbReference>
<dbReference type="SMART" id="SM00304">
    <property type="entry name" value="HAMP"/>
    <property type="match status" value="1"/>
</dbReference>
<dbReference type="OrthoDB" id="2489132at2"/>
<feature type="transmembrane region" description="Helical" evidence="5">
    <location>
        <begin position="12"/>
        <end position="34"/>
    </location>
</feature>
<keyword evidence="2" id="KW-0488">Methylation</keyword>
<evidence type="ECO:0000256" key="1">
    <source>
        <dbReference type="ARBA" id="ARBA00004370"/>
    </source>
</evidence>
<feature type="transmembrane region" description="Helical" evidence="5">
    <location>
        <begin position="188"/>
        <end position="206"/>
    </location>
</feature>
<dbReference type="Gene3D" id="3.30.450.290">
    <property type="match status" value="1"/>
</dbReference>
<evidence type="ECO:0000259" key="7">
    <source>
        <dbReference type="PROSITE" id="PS50885"/>
    </source>
</evidence>
<keyword evidence="5" id="KW-0812">Transmembrane</keyword>
<comment type="similarity">
    <text evidence="3">Belongs to the methyl-accepting chemotaxis (MCP) protein family.</text>
</comment>
<dbReference type="PANTHER" id="PTHR43531:SF14">
    <property type="entry name" value="METHYL-ACCEPTING CHEMOTAXIS PROTEIN I-RELATED"/>
    <property type="match status" value="1"/>
</dbReference>
<evidence type="ECO:0000313" key="9">
    <source>
        <dbReference type="Proteomes" id="UP000238326"/>
    </source>
</evidence>
<evidence type="ECO:0000256" key="4">
    <source>
        <dbReference type="PROSITE-ProRule" id="PRU00284"/>
    </source>
</evidence>
<dbReference type="InterPro" id="IPR004090">
    <property type="entry name" value="Chemotax_Me-accpt_rcpt"/>
</dbReference>
<reference evidence="8 9" key="1">
    <citation type="submission" date="2018-03" db="EMBL/GenBank/DDBJ databases">
        <title>Comparative genomics illustrates the genes involved in a hyperalkaliphilic mechanisms of Serpentinomonas isolated from highly-alkaline calcium-rich serpentinized springs.</title>
        <authorList>
            <person name="Suzuki S."/>
            <person name="Ishii S."/>
            <person name="Walworth N."/>
            <person name="Bird L."/>
            <person name="Kuenen J.G."/>
            <person name="Nealson K.H."/>
        </authorList>
    </citation>
    <scope>NUCLEOTIDE SEQUENCE [LARGE SCALE GENOMIC DNA]</scope>
    <source>
        <strain evidence="8 9">83</strain>
    </source>
</reference>
<dbReference type="CDD" id="cd06225">
    <property type="entry name" value="HAMP"/>
    <property type="match status" value="1"/>
</dbReference>
<evidence type="ECO:0000313" key="8">
    <source>
        <dbReference type="EMBL" id="PRD69941.1"/>
    </source>
</evidence>
<feature type="transmembrane region" description="Helical" evidence="5">
    <location>
        <begin position="46"/>
        <end position="68"/>
    </location>
</feature>
<dbReference type="SUPFAM" id="SSF58104">
    <property type="entry name" value="Methyl-accepting chemotaxis protein (MCP) signaling domain"/>
    <property type="match status" value="1"/>
</dbReference>
<dbReference type="InterPro" id="IPR003660">
    <property type="entry name" value="HAMP_dom"/>
</dbReference>
<keyword evidence="9" id="KW-1185">Reference proteome</keyword>
<dbReference type="PROSITE" id="PS50111">
    <property type="entry name" value="CHEMOTAXIS_TRANSDUC_2"/>
    <property type="match status" value="1"/>
</dbReference>